<organism evidence="2 3">
    <name type="scientific">Rosa chinensis</name>
    <name type="common">China rose</name>
    <dbReference type="NCBI Taxonomy" id="74649"/>
    <lineage>
        <taxon>Eukaryota</taxon>
        <taxon>Viridiplantae</taxon>
        <taxon>Streptophyta</taxon>
        <taxon>Embryophyta</taxon>
        <taxon>Tracheophyta</taxon>
        <taxon>Spermatophyta</taxon>
        <taxon>Magnoliopsida</taxon>
        <taxon>eudicotyledons</taxon>
        <taxon>Gunneridae</taxon>
        <taxon>Pentapetalae</taxon>
        <taxon>rosids</taxon>
        <taxon>fabids</taxon>
        <taxon>Rosales</taxon>
        <taxon>Rosaceae</taxon>
        <taxon>Rosoideae</taxon>
        <taxon>Rosoideae incertae sedis</taxon>
        <taxon>Rosa</taxon>
    </lineage>
</organism>
<keyword evidence="1" id="KW-1133">Transmembrane helix</keyword>
<dbReference type="Proteomes" id="UP000238479">
    <property type="component" value="Chromosome 5"/>
</dbReference>
<keyword evidence="3" id="KW-1185">Reference proteome</keyword>
<keyword evidence="1" id="KW-0472">Membrane</keyword>
<name>A0A2P6Q410_ROSCH</name>
<gene>
    <name evidence="2" type="ORF">RchiOBHm_Chr5g0007941</name>
</gene>
<keyword evidence="1" id="KW-0812">Transmembrane</keyword>
<accession>A0A2P6Q410</accession>
<evidence type="ECO:0000313" key="2">
    <source>
        <dbReference type="EMBL" id="PRQ28894.1"/>
    </source>
</evidence>
<protein>
    <submittedName>
        <fullName evidence="2">Uncharacterized protein</fullName>
    </submittedName>
</protein>
<sequence>MNNFTMTQFVIRLIVQSPLDDGIESVDSLSSYIFVYFPFSFCFSILVKFHVSYPGSFERTPKN</sequence>
<reference evidence="2 3" key="1">
    <citation type="journal article" date="2018" name="Nat. Genet.">
        <title>The Rosa genome provides new insights in the design of modern roses.</title>
        <authorList>
            <person name="Bendahmane M."/>
        </authorList>
    </citation>
    <scope>NUCLEOTIDE SEQUENCE [LARGE SCALE GENOMIC DNA]</scope>
    <source>
        <strain evidence="3">cv. Old Blush</strain>
    </source>
</reference>
<evidence type="ECO:0000256" key="1">
    <source>
        <dbReference type="SAM" id="Phobius"/>
    </source>
</evidence>
<evidence type="ECO:0000313" key="3">
    <source>
        <dbReference type="Proteomes" id="UP000238479"/>
    </source>
</evidence>
<feature type="transmembrane region" description="Helical" evidence="1">
    <location>
        <begin position="29"/>
        <end position="49"/>
    </location>
</feature>
<proteinExistence type="predicted"/>
<dbReference type="AlphaFoldDB" id="A0A2P6Q410"/>
<dbReference type="Gramene" id="PRQ28894">
    <property type="protein sequence ID" value="PRQ28894"/>
    <property type="gene ID" value="RchiOBHm_Chr5g0007941"/>
</dbReference>
<comment type="caution">
    <text evidence="2">The sequence shown here is derived from an EMBL/GenBank/DDBJ whole genome shotgun (WGS) entry which is preliminary data.</text>
</comment>
<dbReference type="EMBL" id="PDCK01000043">
    <property type="protein sequence ID" value="PRQ28894.1"/>
    <property type="molecule type" value="Genomic_DNA"/>
</dbReference>